<dbReference type="EMBL" id="JAAIKC010000003">
    <property type="protein sequence ID" value="NEW06829.1"/>
    <property type="molecule type" value="Genomic_DNA"/>
</dbReference>
<comment type="caution">
    <text evidence="2">The sequence shown here is derived from an EMBL/GenBank/DDBJ whole genome shotgun (WGS) entry which is preliminary data.</text>
</comment>
<organism evidence="2">
    <name type="scientific">Paenibacillus sp. SYP-B3998</name>
    <dbReference type="NCBI Taxonomy" id="2678564"/>
    <lineage>
        <taxon>Bacteria</taxon>
        <taxon>Bacillati</taxon>
        <taxon>Bacillota</taxon>
        <taxon>Bacilli</taxon>
        <taxon>Bacillales</taxon>
        <taxon>Paenibacillaceae</taxon>
        <taxon>Paenibacillus</taxon>
    </lineage>
</organism>
<sequence length="303" mass="32566">MSQFDVAIGIKKETLDQGASQLYADQQVRSRIFKGSTEIKGGTASWDIQQAPTFTLEAPPQNRWNQSIDSSGGNPKPEDRPVANAFQLVFPQFAAQYVKGKSTVSGTTEVVVFATLDEQQDNSKLTIKPVAVWLDESKMTGWDKFVLNQIILTQVFVKASELLSGLSIPILHFSKQGIQLDFTPPLITVADQLLLMAASLKSKGSVDITGVSWPDKPLFFLLSRDVIQSAAQQKVATMPPYSDSGKYGVLSYEFSASLRGVDVSLDAGNAPHASAKLNYDFSGALKPFGAGGPCAISAGGKSL</sequence>
<evidence type="ECO:0000313" key="2">
    <source>
        <dbReference type="EMBL" id="NEW06829.1"/>
    </source>
</evidence>
<reference evidence="2" key="1">
    <citation type="submission" date="2020-02" db="EMBL/GenBank/DDBJ databases">
        <authorList>
            <person name="Shen X.-R."/>
            <person name="Zhang Y.-X."/>
        </authorList>
    </citation>
    <scope>NUCLEOTIDE SEQUENCE</scope>
    <source>
        <strain evidence="2">SYP-B3998</strain>
    </source>
</reference>
<feature type="compositionally biased region" description="Polar residues" evidence="1">
    <location>
        <begin position="62"/>
        <end position="73"/>
    </location>
</feature>
<evidence type="ECO:0000256" key="1">
    <source>
        <dbReference type="SAM" id="MobiDB-lite"/>
    </source>
</evidence>
<proteinExistence type="predicted"/>
<name>A0A6G3ZZ19_9BACL</name>
<accession>A0A6G3ZZ19</accession>
<feature type="region of interest" description="Disordered" evidence="1">
    <location>
        <begin position="59"/>
        <end position="78"/>
    </location>
</feature>
<dbReference type="RefSeq" id="WP_163946529.1">
    <property type="nucleotide sequence ID" value="NZ_JAAIKC010000003.1"/>
</dbReference>
<dbReference type="AlphaFoldDB" id="A0A6G3ZZ19"/>
<gene>
    <name evidence="2" type="ORF">GK047_12490</name>
</gene>
<protein>
    <submittedName>
        <fullName evidence="2">Uncharacterized protein</fullName>
    </submittedName>
</protein>